<keyword evidence="2" id="KW-1185">Reference proteome</keyword>
<proteinExistence type="predicted"/>
<protein>
    <submittedName>
        <fullName evidence="1">Uncharacterized protein</fullName>
    </submittedName>
</protein>
<gene>
    <name evidence="1" type="ORF">KFK09_024854</name>
</gene>
<dbReference type="Proteomes" id="UP000829196">
    <property type="component" value="Unassembled WGS sequence"/>
</dbReference>
<reference evidence="1" key="1">
    <citation type="journal article" date="2022" name="Front. Genet.">
        <title>Chromosome-Scale Assembly of the Dendrobium nobile Genome Provides Insights Into the Molecular Mechanism of the Biosynthesis of the Medicinal Active Ingredient of Dendrobium.</title>
        <authorList>
            <person name="Xu Q."/>
            <person name="Niu S.-C."/>
            <person name="Li K.-L."/>
            <person name="Zheng P.-J."/>
            <person name="Zhang X.-J."/>
            <person name="Jia Y."/>
            <person name="Liu Y."/>
            <person name="Niu Y.-X."/>
            <person name="Yu L.-H."/>
            <person name="Chen D.-F."/>
            <person name="Zhang G.-Q."/>
        </authorList>
    </citation>
    <scope>NUCLEOTIDE SEQUENCE</scope>
    <source>
        <tissue evidence="1">Leaf</tissue>
    </source>
</reference>
<evidence type="ECO:0000313" key="1">
    <source>
        <dbReference type="EMBL" id="KAI0494711.1"/>
    </source>
</evidence>
<name>A0A8T3AF73_DENNO</name>
<evidence type="ECO:0000313" key="2">
    <source>
        <dbReference type="Proteomes" id="UP000829196"/>
    </source>
</evidence>
<accession>A0A8T3AF73</accession>
<dbReference type="EMBL" id="JAGYWB010000017">
    <property type="protein sequence ID" value="KAI0494711.1"/>
    <property type="molecule type" value="Genomic_DNA"/>
</dbReference>
<sequence length="88" mass="9962">MSMALAYANLIVERKQCKEKFKSIEKEGGVVGETKRSKKKKKKKIHPTIVISSPVEAARDREEMKRRSSASTGQITKLLFRLLCGIKI</sequence>
<organism evidence="1 2">
    <name type="scientific">Dendrobium nobile</name>
    <name type="common">Orchid</name>
    <dbReference type="NCBI Taxonomy" id="94219"/>
    <lineage>
        <taxon>Eukaryota</taxon>
        <taxon>Viridiplantae</taxon>
        <taxon>Streptophyta</taxon>
        <taxon>Embryophyta</taxon>
        <taxon>Tracheophyta</taxon>
        <taxon>Spermatophyta</taxon>
        <taxon>Magnoliopsida</taxon>
        <taxon>Liliopsida</taxon>
        <taxon>Asparagales</taxon>
        <taxon>Orchidaceae</taxon>
        <taxon>Epidendroideae</taxon>
        <taxon>Malaxideae</taxon>
        <taxon>Dendrobiinae</taxon>
        <taxon>Dendrobium</taxon>
    </lineage>
</organism>
<comment type="caution">
    <text evidence="1">The sequence shown here is derived from an EMBL/GenBank/DDBJ whole genome shotgun (WGS) entry which is preliminary data.</text>
</comment>
<dbReference type="AlphaFoldDB" id="A0A8T3AF73"/>